<dbReference type="Proteomes" id="UP000249396">
    <property type="component" value="Unassembled WGS sequence"/>
</dbReference>
<comment type="similarity">
    <text evidence="1">Belongs to the TrbG/VirB9 family.</text>
</comment>
<gene>
    <name evidence="3" type="primary">virB9</name>
    <name evidence="3" type="ORF">DM484_29910</name>
</gene>
<feature type="non-terminal residue" evidence="3">
    <location>
        <position position="1"/>
    </location>
</feature>
<name>A0A2W4S007_9GAMM</name>
<reference evidence="3 4" key="1">
    <citation type="journal article" date="2018" name="Aquat. Microb. Ecol.">
        <title>Gammaproteobacterial methanotrophs dominate.</title>
        <authorList>
            <person name="Rissanen A.J."/>
            <person name="Saarenheimo J."/>
            <person name="Tiirola M."/>
            <person name="Peura S."/>
            <person name="Aalto S.L."/>
            <person name="Karvinen A."/>
            <person name="Nykanen H."/>
        </authorList>
    </citation>
    <scope>NUCLEOTIDE SEQUENCE [LARGE SCALE GENOMIC DNA]</scope>
    <source>
        <strain evidence="3">AMbin10</strain>
    </source>
</reference>
<dbReference type="InterPro" id="IPR014148">
    <property type="entry name" value="VirB9"/>
</dbReference>
<keyword evidence="2" id="KW-0732">Signal</keyword>
<accession>A0A2W4S007</accession>
<dbReference type="Gene3D" id="2.60.40.2500">
    <property type="match status" value="1"/>
</dbReference>
<evidence type="ECO:0000313" key="3">
    <source>
        <dbReference type="EMBL" id="PZN69340.1"/>
    </source>
</evidence>
<dbReference type="InterPro" id="IPR033645">
    <property type="entry name" value="VirB9/CagX/TrbG_C"/>
</dbReference>
<dbReference type="CDD" id="cd06911">
    <property type="entry name" value="VirB9_CagX_TrbG"/>
    <property type="match status" value="1"/>
</dbReference>
<comment type="caution">
    <text evidence="3">The sequence shown here is derived from an EMBL/GenBank/DDBJ whole genome shotgun (WGS) entry which is preliminary data.</text>
</comment>
<organism evidence="3 4">
    <name type="scientific">Candidatus Methylumidiphilus alinenensis</name>
    <dbReference type="NCBI Taxonomy" id="2202197"/>
    <lineage>
        <taxon>Bacteria</taxon>
        <taxon>Pseudomonadati</taxon>
        <taxon>Pseudomonadota</taxon>
        <taxon>Gammaproteobacteria</taxon>
        <taxon>Methylococcales</taxon>
        <taxon>Candidatus Methylumidiphilus</taxon>
    </lineage>
</organism>
<dbReference type="AlphaFoldDB" id="A0A2W4S007"/>
<dbReference type="InterPro" id="IPR038161">
    <property type="entry name" value="VirB9/CagX/TrbG_C_sf"/>
</dbReference>
<dbReference type="Pfam" id="PF03524">
    <property type="entry name" value="CagX"/>
    <property type="match status" value="1"/>
</dbReference>
<evidence type="ECO:0000256" key="2">
    <source>
        <dbReference type="ARBA" id="ARBA00022729"/>
    </source>
</evidence>
<evidence type="ECO:0000256" key="1">
    <source>
        <dbReference type="ARBA" id="ARBA00006135"/>
    </source>
</evidence>
<proteinExistence type="inferred from homology"/>
<dbReference type="EMBL" id="QJPH01000579">
    <property type="protein sequence ID" value="PZN69340.1"/>
    <property type="molecule type" value="Genomic_DNA"/>
</dbReference>
<evidence type="ECO:0000313" key="4">
    <source>
        <dbReference type="Proteomes" id="UP000249396"/>
    </source>
</evidence>
<dbReference type="InterPro" id="IPR010258">
    <property type="entry name" value="Conjugal_tfr_TrbG/VirB9/CagX"/>
</dbReference>
<protein>
    <submittedName>
        <fullName evidence="3">P-type conjugative transfer protein VirB9</fullName>
    </submittedName>
</protein>
<sequence length="253" mass="28063">VVDYNPANVVKLSTFYGVSTHVQFGEGETIHDVAVGDDQAWTIVPRGRHLFIKPKAQKADTNLTVITDKRAYEFMIYVEPRPIEDATAWKNPKLIYALNFRYPEEEAGKLDGTRQKQAIKEKLANGKTADSAVNPLDENKPNDNLDYWVAGSSEISPTSAKDDGRFTYLTFTNNRDMPAIYTVDAEGNEALVNTNVEGNTIIIHRVVPKLTLRKGIAVACLLNKSFNFAGGRDNTTGTVSAEVKRLVKEGQEQ</sequence>
<dbReference type="NCBIfam" id="TIGR02781">
    <property type="entry name" value="VirB9"/>
    <property type="match status" value="1"/>
</dbReference>